<evidence type="ECO:0000256" key="2">
    <source>
        <dbReference type="ARBA" id="ARBA00022771"/>
    </source>
</evidence>
<evidence type="ECO:0000256" key="1">
    <source>
        <dbReference type="ARBA" id="ARBA00022723"/>
    </source>
</evidence>
<organism evidence="6 7">
    <name type="scientific">Thalictrum thalictroides</name>
    <name type="common">Rue-anemone</name>
    <name type="synonym">Anemone thalictroides</name>
    <dbReference type="NCBI Taxonomy" id="46969"/>
    <lineage>
        <taxon>Eukaryota</taxon>
        <taxon>Viridiplantae</taxon>
        <taxon>Streptophyta</taxon>
        <taxon>Embryophyta</taxon>
        <taxon>Tracheophyta</taxon>
        <taxon>Spermatophyta</taxon>
        <taxon>Magnoliopsida</taxon>
        <taxon>Ranunculales</taxon>
        <taxon>Ranunculaceae</taxon>
        <taxon>Thalictroideae</taxon>
        <taxon>Thalictrum</taxon>
    </lineage>
</organism>
<keyword evidence="1" id="KW-0479">Metal-binding</keyword>
<dbReference type="Proteomes" id="UP000554482">
    <property type="component" value="Unassembled WGS sequence"/>
</dbReference>
<evidence type="ECO:0000313" key="7">
    <source>
        <dbReference type="Proteomes" id="UP000554482"/>
    </source>
</evidence>
<proteinExistence type="predicted"/>
<dbReference type="PANTHER" id="PTHR21319:SF20">
    <property type="entry name" value="E3 UBIQUITIN-PROTEIN LIGASE MIEL1"/>
    <property type="match status" value="1"/>
</dbReference>
<dbReference type="InterPro" id="IPR037274">
    <property type="entry name" value="Znf_CHY_sf"/>
</dbReference>
<keyword evidence="2 4" id="KW-0863">Zinc-finger</keyword>
<protein>
    <recommendedName>
        <fullName evidence="5">CHY-type domain-containing protein</fullName>
    </recommendedName>
</protein>
<keyword evidence="7" id="KW-1185">Reference proteome</keyword>
<dbReference type="InterPro" id="IPR008913">
    <property type="entry name" value="Znf_CHY"/>
</dbReference>
<dbReference type="GO" id="GO:0008270">
    <property type="term" value="F:zinc ion binding"/>
    <property type="evidence" value="ECO:0007669"/>
    <property type="project" value="UniProtKB-KW"/>
</dbReference>
<gene>
    <name evidence="6" type="ORF">FRX31_021651</name>
</gene>
<dbReference type="EMBL" id="JABWDY010026352">
    <property type="protein sequence ID" value="KAF5188764.1"/>
    <property type="molecule type" value="Genomic_DNA"/>
</dbReference>
<dbReference type="AlphaFoldDB" id="A0A7J6VUI7"/>
<keyword evidence="3" id="KW-0862">Zinc</keyword>
<dbReference type="SUPFAM" id="SSF161219">
    <property type="entry name" value="CHY zinc finger-like"/>
    <property type="match status" value="1"/>
</dbReference>
<comment type="caution">
    <text evidence="6">The sequence shown here is derived from an EMBL/GenBank/DDBJ whole genome shotgun (WGS) entry which is preliminary data.</text>
</comment>
<dbReference type="PANTHER" id="PTHR21319">
    <property type="entry name" value="RING FINGER AND CHY ZINC FINGER DOMAIN-CONTAINING PROTEIN 1"/>
    <property type="match status" value="1"/>
</dbReference>
<accession>A0A7J6VUI7</accession>
<evidence type="ECO:0000313" key="6">
    <source>
        <dbReference type="EMBL" id="KAF5188764.1"/>
    </source>
</evidence>
<dbReference type="GO" id="GO:0016567">
    <property type="term" value="P:protein ubiquitination"/>
    <property type="evidence" value="ECO:0007669"/>
    <property type="project" value="TreeGrafter"/>
</dbReference>
<dbReference type="GO" id="GO:0006511">
    <property type="term" value="P:ubiquitin-dependent protein catabolic process"/>
    <property type="evidence" value="ECO:0007669"/>
    <property type="project" value="TreeGrafter"/>
</dbReference>
<dbReference type="GO" id="GO:0061630">
    <property type="term" value="F:ubiquitin protein ligase activity"/>
    <property type="evidence" value="ECO:0007669"/>
    <property type="project" value="TreeGrafter"/>
</dbReference>
<reference evidence="6 7" key="1">
    <citation type="submission" date="2020-06" db="EMBL/GenBank/DDBJ databases">
        <title>Transcriptomic and genomic resources for Thalictrum thalictroides and T. hernandezii: Facilitating candidate gene discovery in an emerging model plant lineage.</title>
        <authorList>
            <person name="Arias T."/>
            <person name="Riano-Pachon D.M."/>
            <person name="Di Stilio V.S."/>
        </authorList>
    </citation>
    <scope>NUCLEOTIDE SEQUENCE [LARGE SCALE GENOMIC DNA]</scope>
    <source>
        <strain evidence="7">cv. WT478/WT964</strain>
        <tissue evidence="6">Leaves</tissue>
    </source>
</reference>
<name>A0A7J6VUI7_THATH</name>
<evidence type="ECO:0000256" key="3">
    <source>
        <dbReference type="ARBA" id="ARBA00022833"/>
    </source>
</evidence>
<evidence type="ECO:0000259" key="5">
    <source>
        <dbReference type="PROSITE" id="PS51266"/>
    </source>
</evidence>
<feature type="domain" description="CHY-type" evidence="5">
    <location>
        <begin position="13"/>
        <end position="66"/>
    </location>
</feature>
<dbReference type="GO" id="GO:0005634">
    <property type="term" value="C:nucleus"/>
    <property type="evidence" value="ECO:0007669"/>
    <property type="project" value="TreeGrafter"/>
</dbReference>
<dbReference type="OrthoDB" id="1709161at2759"/>
<dbReference type="Pfam" id="PF05495">
    <property type="entry name" value="zf-CHY"/>
    <property type="match status" value="1"/>
</dbReference>
<sequence>MEVSVSDSERQDIGKLEYGCEHYKRRCKIRGPCFNKVFTCRHCHNAAMCVNRRISIWGLGTKARPS</sequence>
<dbReference type="PROSITE" id="PS51266">
    <property type="entry name" value="ZF_CHY"/>
    <property type="match status" value="1"/>
</dbReference>
<evidence type="ECO:0000256" key="4">
    <source>
        <dbReference type="PROSITE-ProRule" id="PRU00601"/>
    </source>
</evidence>